<dbReference type="KEGG" id="ssck:SPSK_09539"/>
<reference evidence="3 4" key="2">
    <citation type="journal article" date="2015" name="Eukaryot. Cell">
        <title>Asexual propagation of a virulent clone complex in a human and feline outbreak of sporotrichosis.</title>
        <authorList>
            <person name="Teixeira Mde M."/>
            <person name="Rodrigues A.M."/>
            <person name="Tsui C.K."/>
            <person name="de Almeida L.G."/>
            <person name="Van Diepeningen A.D."/>
            <person name="van den Ende B.G."/>
            <person name="Fernandes G.F."/>
            <person name="Kano R."/>
            <person name="Hamelin R.C."/>
            <person name="Lopes-Bezerra L.M."/>
            <person name="Vasconcelos A.T."/>
            <person name="de Hoog S."/>
            <person name="de Camargo Z.P."/>
            <person name="Felipe M.S."/>
        </authorList>
    </citation>
    <scope>NUCLEOTIDE SEQUENCE [LARGE SCALE GENOMIC DNA]</scope>
    <source>
        <strain evidence="3 4">1099-18</strain>
    </source>
</reference>
<dbReference type="SUPFAM" id="SSF51197">
    <property type="entry name" value="Clavaminate synthase-like"/>
    <property type="match status" value="1"/>
</dbReference>
<comment type="cofactor">
    <cofactor evidence="1">
        <name>Fe cation</name>
        <dbReference type="ChEBI" id="CHEBI:24875"/>
    </cofactor>
</comment>
<evidence type="ECO:0000313" key="3">
    <source>
        <dbReference type="EMBL" id="KJR86038.1"/>
    </source>
</evidence>
<organism evidence="3 4">
    <name type="scientific">Sporothrix schenckii 1099-18</name>
    <dbReference type="NCBI Taxonomy" id="1397361"/>
    <lineage>
        <taxon>Eukaryota</taxon>
        <taxon>Fungi</taxon>
        <taxon>Dikarya</taxon>
        <taxon>Ascomycota</taxon>
        <taxon>Pezizomycotina</taxon>
        <taxon>Sordariomycetes</taxon>
        <taxon>Sordariomycetidae</taxon>
        <taxon>Ophiostomatales</taxon>
        <taxon>Ophiostomataceae</taxon>
        <taxon>Sporothrix</taxon>
    </lineage>
</organism>
<dbReference type="PANTHER" id="PTHR20883">
    <property type="entry name" value="PHYTANOYL-COA DIOXYGENASE DOMAIN CONTAINING 1"/>
    <property type="match status" value="1"/>
</dbReference>
<sequence length="271" mass="30418">MVLDDDQVAFFKENGYLIVRDFLSSEQVADIQRWAQEVHDWVPTDTSEFMPYEEVNDKGHTVLCRTENFADCHQGFKELLRGSTLQDLLQCLSGEPMQLFKEKINYKLSGSGGFAPHIDAVAYTHIKRVKHLTILLSVDPSNLRNGGLEVVDGSHKMDVPIDPATNCIESTWVDSHTWTPVELEAGQLLVFTSYVAHRSGANKSTSDRKAIYATYNQSSEGDLRKGYYEHRGKEWPATHMRKEGESYATGALTYGFGSPMLSVGEGKQVTF</sequence>
<dbReference type="InterPro" id="IPR008775">
    <property type="entry name" value="Phytyl_CoA_dOase-like"/>
</dbReference>
<dbReference type="GeneID" id="27671388"/>
<dbReference type="OrthoDB" id="445007at2759"/>
<dbReference type="PANTHER" id="PTHR20883:SF48">
    <property type="entry name" value="ECTOINE DIOXYGENASE"/>
    <property type="match status" value="1"/>
</dbReference>
<accession>A0A0F2M8L7</accession>
<evidence type="ECO:0000256" key="1">
    <source>
        <dbReference type="ARBA" id="ARBA00001962"/>
    </source>
</evidence>
<dbReference type="VEuPathDB" id="FungiDB:SPSK_09539"/>
<proteinExistence type="inferred from homology"/>
<dbReference type="GO" id="GO:0046872">
    <property type="term" value="F:metal ion binding"/>
    <property type="evidence" value="ECO:0007669"/>
    <property type="project" value="UniProtKB-ARBA"/>
</dbReference>
<comment type="caution">
    <text evidence="3">The sequence shown here is derived from an EMBL/GenBank/DDBJ whole genome shotgun (WGS) entry which is preliminary data.</text>
</comment>
<evidence type="ECO:0000256" key="2">
    <source>
        <dbReference type="ARBA" id="ARBA00005830"/>
    </source>
</evidence>
<dbReference type="EMBL" id="AXCR01000007">
    <property type="protein sequence ID" value="KJR86038.1"/>
    <property type="molecule type" value="Genomic_DNA"/>
</dbReference>
<dbReference type="GO" id="GO:0016491">
    <property type="term" value="F:oxidoreductase activity"/>
    <property type="evidence" value="ECO:0007669"/>
    <property type="project" value="UniProtKB-ARBA"/>
</dbReference>
<name>A0A0F2M8L7_SPOSC</name>
<dbReference type="RefSeq" id="XP_016588714.1">
    <property type="nucleotide sequence ID" value="XM_016736111.1"/>
</dbReference>
<dbReference type="AlphaFoldDB" id="A0A0F2M8L7"/>
<evidence type="ECO:0008006" key="5">
    <source>
        <dbReference type="Google" id="ProtNLM"/>
    </source>
</evidence>
<dbReference type="Pfam" id="PF05721">
    <property type="entry name" value="PhyH"/>
    <property type="match status" value="1"/>
</dbReference>
<comment type="similarity">
    <text evidence="2">Belongs to the PhyH family.</text>
</comment>
<protein>
    <recommendedName>
        <fullName evidence="5">Epoxidase subunit A</fullName>
    </recommendedName>
</protein>
<gene>
    <name evidence="3" type="ORF">SPSK_09539</name>
</gene>
<evidence type="ECO:0000313" key="4">
    <source>
        <dbReference type="Proteomes" id="UP000033710"/>
    </source>
</evidence>
<dbReference type="Gene3D" id="2.60.120.620">
    <property type="entry name" value="q2cbj1_9rhob like domain"/>
    <property type="match status" value="1"/>
</dbReference>
<dbReference type="Proteomes" id="UP000033710">
    <property type="component" value="Unassembled WGS sequence"/>
</dbReference>
<reference evidence="3 4" key="1">
    <citation type="journal article" date="2014" name="BMC Genomics">
        <title>Comparative genomics of the major fungal agents of human and animal Sporotrichosis: Sporothrix schenckii and Sporothrix brasiliensis.</title>
        <authorList>
            <person name="Teixeira M.M."/>
            <person name="de Almeida L.G."/>
            <person name="Kubitschek-Barreira P."/>
            <person name="Alves F.L."/>
            <person name="Kioshima E.S."/>
            <person name="Abadio A.K."/>
            <person name="Fernandes L."/>
            <person name="Derengowski L.S."/>
            <person name="Ferreira K.S."/>
            <person name="Souza R.C."/>
            <person name="Ruiz J.C."/>
            <person name="de Andrade N.C."/>
            <person name="Paes H.C."/>
            <person name="Nicola A.M."/>
            <person name="Albuquerque P."/>
            <person name="Gerber A.L."/>
            <person name="Martins V.P."/>
            <person name="Peconick L.D."/>
            <person name="Neto A.V."/>
            <person name="Chaucanez C.B."/>
            <person name="Silva P.A."/>
            <person name="Cunha O.L."/>
            <person name="de Oliveira F.F."/>
            <person name="dos Santos T.C."/>
            <person name="Barros A.L."/>
            <person name="Soares M.A."/>
            <person name="de Oliveira L.M."/>
            <person name="Marini M.M."/>
            <person name="Villalobos-Duno H."/>
            <person name="Cunha M.M."/>
            <person name="de Hoog S."/>
            <person name="da Silveira J.F."/>
            <person name="Henrissat B."/>
            <person name="Nino-Vega G.A."/>
            <person name="Cisalpino P.S."/>
            <person name="Mora-Montes H.M."/>
            <person name="Almeida S.R."/>
            <person name="Stajich J.E."/>
            <person name="Lopes-Bezerra L.M."/>
            <person name="Vasconcelos A.T."/>
            <person name="Felipe M.S."/>
        </authorList>
    </citation>
    <scope>NUCLEOTIDE SEQUENCE [LARGE SCALE GENOMIC DNA]</scope>
    <source>
        <strain evidence="3 4">1099-18</strain>
    </source>
</reference>